<dbReference type="EMBL" id="PFAR01000043">
    <property type="protein sequence ID" value="PIR92930.1"/>
    <property type="molecule type" value="Genomic_DNA"/>
</dbReference>
<evidence type="ECO:0000313" key="3">
    <source>
        <dbReference type="Proteomes" id="UP000228626"/>
    </source>
</evidence>
<dbReference type="Gene3D" id="1.10.10.2120">
    <property type="match status" value="1"/>
</dbReference>
<accession>A0A2H0V3L1</accession>
<dbReference type="Proteomes" id="UP000228626">
    <property type="component" value="Unassembled WGS sequence"/>
</dbReference>
<dbReference type="InterPro" id="IPR047794">
    <property type="entry name" value="C45_proenzyme-like"/>
</dbReference>
<sequence>MENIPYLKITAKNNYELGFKIGVKLKDRIKKRLSANKKLYQKMRTKNFTDLAEMALKFLPATEKHFPELVIEAQALSRGADVKFEELMVLMCEEELIDLNVPKCTSVALKTKDAVLVGHNEDWLNSYRNNGLYILNCEMGKHRSLSLNYIGSLPGSSCGLNSRGLCFTANSLSARRFHYGVPIKFQFRAILASKNMRQAVNSDLADSSICGNTIYGWKNSRILDVEDYFGHHEIFSNKKILIHTNHPILSGDQNKTNTSQESIRRYKRAAEILKQEKDYNLAALKKILTDHEAKICSHPIKHTFWGSTIASTIMNPKEKWMEICSTNPCKNKYTRYYL</sequence>
<dbReference type="PANTHER" id="PTHR34180:SF1">
    <property type="entry name" value="BETA-ALANYL-DOPAMINE_CARCININE HYDROLASE"/>
    <property type="match status" value="1"/>
</dbReference>
<dbReference type="Pfam" id="PF03417">
    <property type="entry name" value="AAT"/>
    <property type="match status" value="1"/>
</dbReference>
<comment type="caution">
    <text evidence="2">The sequence shown here is derived from an EMBL/GenBank/DDBJ whole genome shotgun (WGS) entry which is preliminary data.</text>
</comment>
<gene>
    <name evidence="2" type="ORF">COT99_03580</name>
</gene>
<dbReference type="Gene3D" id="3.60.60.10">
    <property type="entry name" value="Penicillin V Acylase, Chain A"/>
    <property type="match status" value="1"/>
</dbReference>
<dbReference type="PANTHER" id="PTHR34180">
    <property type="entry name" value="PEPTIDASE C45"/>
    <property type="match status" value="1"/>
</dbReference>
<dbReference type="NCBIfam" id="NF040521">
    <property type="entry name" value="C45_proenzyme"/>
    <property type="match status" value="1"/>
</dbReference>
<evidence type="ECO:0000259" key="1">
    <source>
        <dbReference type="Pfam" id="PF03417"/>
    </source>
</evidence>
<organism evidence="2 3">
    <name type="scientific">Candidatus Falkowbacteria bacterium CG10_big_fil_rev_8_21_14_0_10_43_10</name>
    <dbReference type="NCBI Taxonomy" id="1974567"/>
    <lineage>
        <taxon>Bacteria</taxon>
        <taxon>Candidatus Falkowiibacteriota</taxon>
    </lineage>
</organism>
<feature type="domain" description="Peptidase C45 hydrolase" evidence="1">
    <location>
        <begin position="110"/>
        <end position="328"/>
    </location>
</feature>
<evidence type="ECO:0000313" key="2">
    <source>
        <dbReference type="EMBL" id="PIR92930.1"/>
    </source>
</evidence>
<dbReference type="InterPro" id="IPR005079">
    <property type="entry name" value="Peptidase_C45_hydrolase"/>
</dbReference>
<protein>
    <recommendedName>
        <fullName evidence="1">Peptidase C45 hydrolase domain-containing protein</fullName>
    </recommendedName>
</protein>
<dbReference type="AlphaFoldDB" id="A0A2H0V3L1"/>
<reference evidence="3" key="1">
    <citation type="submission" date="2017-09" db="EMBL/GenBank/DDBJ databases">
        <title>Depth-based differentiation of microbial function through sediment-hosted aquifers and enrichment of novel symbionts in the deep terrestrial subsurface.</title>
        <authorList>
            <person name="Probst A.J."/>
            <person name="Ladd B."/>
            <person name="Jarett J.K."/>
            <person name="Geller-Mcgrath D.E."/>
            <person name="Sieber C.M.K."/>
            <person name="Emerson J.B."/>
            <person name="Anantharaman K."/>
            <person name="Thomas B.C."/>
            <person name="Malmstrom R."/>
            <person name="Stieglmeier M."/>
            <person name="Klingl A."/>
            <person name="Woyke T."/>
            <person name="Ryan C.M."/>
            <person name="Banfield J.F."/>
        </authorList>
    </citation>
    <scope>NUCLEOTIDE SEQUENCE [LARGE SCALE GENOMIC DNA]</scope>
</reference>
<proteinExistence type="predicted"/>
<name>A0A2H0V3L1_9BACT</name>
<dbReference type="InterPro" id="IPR047801">
    <property type="entry name" value="Peptidase_C45"/>
</dbReference>